<comment type="caution">
    <text evidence="12">The sequence shown here is derived from an EMBL/GenBank/DDBJ whole genome shotgun (WGS) entry which is preliminary data.</text>
</comment>
<dbReference type="UniPathway" id="UPA00115">
    <property type="reaction ID" value="UER00410"/>
</dbReference>
<evidence type="ECO:0000313" key="13">
    <source>
        <dbReference type="Proteomes" id="UP000254866"/>
    </source>
</evidence>
<dbReference type="Pfam" id="PF03446">
    <property type="entry name" value="NAD_binding_2"/>
    <property type="match status" value="1"/>
</dbReference>
<evidence type="ECO:0000256" key="4">
    <source>
        <dbReference type="ARBA" id="ARBA00011738"/>
    </source>
</evidence>
<dbReference type="NCBIfam" id="TIGR00873">
    <property type="entry name" value="gnd"/>
    <property type="match status" value="1"/>
</dbReference>
<dbReference type="InterPro" id="IPR006184">
    <property type="entry name" value="6PGdom_BS"/>
</dbReference>
<comment type="similarity">
    <text evidence="3 10">Belongs to the 6-phosphogluconate dehydrogenase family.</text>
</comment>
<evidence type="ECO:0000256" key="2">
    <source>
        <dbReference type="ARBA" id="ARBA00004874"/>
    </source>
</evidence>
<dbReference type="InterPro" id="IPR008927">
    <property type="entry name" value="6-PGluconate_DH-like_C_sf"/>
</dbReference>
<dbReference type="InterPro" id="IPR006183">
    <property type="entry name" value="Pgluconate_DH"/>
</dbReference>
<keyword evidence="6 10" id="KW-0560">Oxidoreductase</keyword>
<dbReference type="InterPro" id="IPR036291">
    <property type="entry name" value="NAD(P)-bd_dom_sf"/>
</dbReference>
<evidence type="ECO:0000256" key="1">
    <source>
        <dbReference type="ARBA" id="ARBA00002526"/>
    </source>
</evidence>
<dbReference type="SUPFAM" id="SSF51735">
    <property type="entry name" value="NAD(P)-binding Rossmann-fold domains"/>
    <property type="match status" value="1"/>
</dbReference>
<dbReference type="GO" id="GO:0050661">
    <property type="term" value="F:NADP binding"/>
    <property type="evidence" value="ECO:0007669"/>
    <property type="project" value="InterPro"/>
</dbReference>
<organism evidence="12 13">
    <name type="scientific">Venustampulla echinocandica</name>
    <dbReference type="NCBI Taxonomy" id="2656787"/>
    <lineage>
        <taxon>Eukaryota</taxon>
        <taxon>Fungi</taxon>
        <taxon>Dikarya</taxon>
        <taxon>Ascomycota</taxon>
        <taxon>Pezizomycotina</taxon>
        <taxon>Leotiomycetes</taxon>
        <taxon>Helotiales</taxon>
        <taxon>Pleuroascaceae</taxon>
        <taxon>Venustampulla</taxon>
    </lineage>
</organism>
<proteinExistence type="inferred from homology"/>
<dbReference type="AlphaFoldDB" id="A0A370T928"/>
<name>A0A370T928_9HELO</name>
<evidence type="ECO:0000256" key="10">
    <source>
        <dbReference type="RuleBase" id="RU000485"/>
    </source>
</evidence>
<dbReference type="Gene3D" id="3.40.50.720">
    <property type="entry name" value="NAD(P)-binding Rossmann-like Domain"/>
    <property type="match status" value="1"/>
</dbReference>
<dbReference type="OrthoDB" id="434986at2759"/>
<protein>
    <recommendedName>
        <fullName evidence="10">6-phosphogluconate dehydrogenase, decarboxylating</fullName>
        <ecNumber evidence="10">1.1.1.44</ecNumber>
    </recommendedName>
</protein>
<dbReference type="Gene3D" id="1.10.1040.10">
    <property type="entry name" value="N-(1-d-carboxylethyl)-l-norvaline Dehydrogenase, domain 2"/>
    <property type="match status" value="1"/>
</dbReference>
<dbReference type="PRINTS" id="PR00076">
    <property type="entry name" value="6PGDHDRGNASE"/>
</dbReference>
<sequence>MSGPTARLASINIGGSATAIATATAAAAASAQAYPSPLNRCSSASAPNTNTDNGPRGDFGLIGLAVMGQNLILNAADHGATVVAFNRTVSKVDHFLANEAKGKSIIGAHSIEEFVSKLKKPRRMMLLVMAGKPVDDFIETLLPFCEKGDIIIDGGNSHFPDTNRRAKYLATKGIRFVGTGVSGGEEGARYGPSLMPGGNEEAWPYIKDIFQSIAAKSDGEPCCEWVGDGGAGHYVKMVHNGIEYGDMQLICEAYDIMKRGLGMPNKEIGDVLTKWNKGVLDSFLIEITRDIMYFNDDDGTPLVEKILDSAGQKGTGKWTAINALDLGMPVTLIAEAVLARCLSSVKGERTKASEILTYVGRQNKFDGNKEQFLDDLEQALYASKIISYAQGFMLMQEAAKEYGWKLNKPSIALMWRGGCIIRSVFLKDITAAYRDNPDLENLLFSEFFNKAIHKAQPGWRDVVAKAALLGIPTPAFSTALSWFDGYRTKDLPANLLQAQRDYFGAHTFKIKPEFANDKYKVGDNIHVNWTGRGGNVSASTYQA</sequence>
<dbReference type="PANTHER" id="PTHR11811">
    <property type="entry name" value="6-PHOSPHOGLUCONATE DEHYDROGENASE"/>
    <property type="match status" value="1"/>
</dbReference>
<dbReference type="EC" id="1.1.1.44" evidence="10"/>
<dbReference type="PROSITE" id="PS00461">
    <property type="entry name" value="6PGD"/>
    <property type="match status" value="1"/>
</dbReference>
<keyword evidence="5 10" id="KW-0521">NADP</keyword>
<evidence type="ECO:0000256" key="7">
    <source>
        <dbReference type="ARBA" id="ARBA00023064"/>
    </source>
</evidence>
<dbReference type="Gene3D" id="1.20.5.320">
    <property type="entry name" value="6-Phosphogluconate Dehydrogenase, domain 3"/>
    <property type="match status" value="1"/>
</dbReference>
<dbReference type="SMART" id="SM01350">
    <property type="entry name" value="6PGD"/>
    <property type="match status" value="1"/>
</dbReference>
<dbReference type="InterPro" id="IPR006114">
    <property type="entry name" value="6PGDH_C"/>
</dbReference>
<dbReference type="RefSeq" id="XP_031864680.1">
    <property type="nucleotide sequence ID" value="XM_032019240.1"/>
</dbReference>
<dbReference type="Pfam" id="PF00393">
    <property type="entry name" value="6PGD"/>
    <property type="match status" value="1"/>
</dbReference>
<dbReference type="NCBIfam" id="NF006765">
    <property type="entry name" value="PRK09287.1"/>
    <property type="match status" value="1"/>
</dbReference>
<accession>A0A370T928</accession>
<dbReference type="InterPro" id="IPR013328">
    <property type="entry name" value="6PGD_dom2"/>
</dbReference>
<keyword evidence="13" id="KW-1185">Reference proteome</keyword>
<evidence type="ECO:0000259" key="11">
    <source>
        <dbReference type="SMART" id="SM01350"/>
    </source>
</evidence>
<comment type="catalytic activity">
    <reaction evidence="9 10">
        <text>6-phospho-D-gluconate + NADP(+) = D-ribulose 5-phosphate + CO2 + NADPH</text>
        <dbReference type="Rhea" id="RHEA:10116"/>
        <dbReference type="ChEBI" id="CHEBI:16526"/>
        <dbReference type="ChEBI" id="CHEBI:57783"/>
        <dbReference type="ChEBI" id="CHEBI:58121"/>
        <dbReference type="ChEBI" id="CHEBI:58349"/>
        <dbReference type="ChEBI" id="CHEBI:58759"/>
        <dbReference type="EC" id="1.1.1.44"/>
    </reaction>
</comment>
<evidence type="ECO:0000256" key="8">
    <source>
        <dbReference type="ARBA" id="ARBA00023126"/>
    </source>
</evidence>
<evidence type="ECO:0000313" key="12">
    <source>
        <dbReference type="EMBL" id="RDL29990.1"/>
    </source>
</evidence>
<dbReference type="GO" id="GO:0004616">
    <property type="term" value="F:phosphogluconate dehydrogenase (decarboxylating) activity"/>
    <property type="evidence" value="ECO:0007669"/>
    <property type="project" value="UniProtKB-EC"/>
</dbReference>
<dbReference type="Proteomes" id="UP000254866">
    <property type="component" value="Unassembled WGS sequence"/>
</dbReference>
<dbReference type="InterPro" id="IPR006113">
    <property type="entry name" value="6PGDH_Gnd/GntZ"/>
</dbReference>
<dbReference type="EMBL" id="NPIC01000017">
    <property type="protein sequence ID" value="RDL29990.1"/>
    <property type="molecule type" value="Genomic_DNA"/>
</dbReference>
<comment type="subunit">
    <text evidence="4">Homodimer.</text>
</comment>
<dbReference type="STRING" id="2656787.A0A370T928"/>
<keyword evidence="8 10" id="KW-0570">Pentose shunt</keyword>
<dbReference type="GeneID" id="43603466"/>
<gene>
    <name evidence="12" type="ORF">BP5553_10617</name>
</gene>
<dbReference type="GO" id="GO:0019521">
    <property type="term" value="P:D-gluconate metabolic process"/>
    <property type="evidence" value="ECO:0007669"/>
    <property type="project" value="UniProtKB-KW"/>
</dbReference>
<dbReference type="SUPFAM" id="SSF48179">
    <property type="entry name" value="6-phosphogluconate dehydrogenase C-terminal domain-like"/>
    <property type="match status" value="1"/>
</dbReference>
<evidence type="ECO:0000256" key="5">
    <source>
        <dbReference type="ARBA" id="ARBA00022857"/>
    </source>
</evidence>
<comment type="pathway">
    <text evidence="2 10">Carbohydrate degradation; pentose phosphate pathway; D-ribulose 5-phosphate from D-glucose 6-phosphate (oxidative stage): step 3/3.</text>
</comment>
<reference evidence="12 13" key="1">
    <citation type="journal article" date="2018" name="IMA Fungus">
        <title>IMA Genome-F 9: Draft genome sequence of Annulohypoxylon stygium, Aspergillus mulundensis, Berkeleyomyces basicola (syn. Thielaviopsis basicola), Ceratocystis smalleyi, two Cercospora beticola strains, Coleophoma cylindrospora, Fusarium fracticaudum, Phialophora cf. hyalina, and Morchella septimelata.</title>
        <authorList>
            <person name="Wingfield B.D."/>
            <person name="Bills G.F."/>
            <person name="Dong Y."/>
            <person name="Huang W."/>
            <person name="Nel W.J."/>
            <person name="Swalarsk-Parry B.S."/>
            <person name="Vaghefi N."/>
            <person name="Wilken P.M."/>
            <person name="An Z."/>
            <person name="de Beer Z.W."/>
            <person name="De Vos L."/>
            <person name="Chen L."/>
            <person name="Duong T.A."/>
            <person name="Gao Y."/>
            <person name="Hammerbacher A."/>
            <person name="Kikkert J.R."/>
            <person name="Li Y."/>
            <person name="Li H."/>
            <person name="Li K."/>
            <person name="Li Q."/>
            <person name="Liu X."/>
            <person name="Ma X."/>
            <person name="Naidoo K."/>
            <person name="Pethybridge S.J."/>
            <person name="Sun J."/>
            <person name="Steenkamp E.T."/>
            <person name="van der Nest M.A."/>
            <person name="van Wyk S."/>
            <person name="Wingfield M.J."/>
            <person name="Xiong C."/>
            <person name="Yue Q."/>
            <person name="Zhang X."/>
        </authorList>
    </citation>
    <scope>NUCLEOTIDE SEQUENCE [LARGE SCALE GENOMIC DNA]</scope>
    <source>
        <strain evidence="12 13">BP 5553</strain>
    </source>
</reference>
<evidence type="ECO:0000256" key="3">
    <source>
        <dbReference type="ARBA" id="ARBA00008419"/>
    </source>
</evidence>
<dbReference type="FunFam" id="1.10.1040.10:FF:000002">
    <property type="entry name" value="6-phosphogluconate dehydrogenase, decarboxylating"/>
    <property type="match status" value="1"/>
</dbReference>
<dbReference type="FunFam" id="3.40.50.720:FF:000007">
    <property type="entry name" value="6-phosphogluconate dehydrogenase, decarboxylating"/>
    <property type="match status" value="1"/>
</dbReference>
<comment type="function">
    <text evidence="1">Catalyzes the oxidative decarboxylation of 6-phosphogluconate to ribulose 5-phosphate and CO(2), with concomitant reduction of NADP to NADPH.</text>
</comment>
<evidence type="ECO:0000256" key="9">
    <source>
        <dbReference type="ARBA" id="ARBA00048640"/>
    </source>
</evidence>
<feature type="domain" description="6-phosphogluconate dehydrogenase C-terminal" evidence="11">
    <location>
        <begin position="232"/>
        <end position="530"/>
    </location>
</feature>
<evidence type="ECO:0000256" key="6">
    <source>
        <dbReference type="ARBA" id="ARBA00023002"/>
    </source>
</evidence>
<keyword evidence="7 10" id="KW-0311">Gluconate utilization</keyword>
<dbReference type="InterPro" id="IPR006115">
    <property type="entry name" value="6PGDH_NADP-bd"/>
</dbReference>
<dbReference type="FunFam" id="1.20.5.320:FF:000002">
    <property type="entry name" value="6-phosphogluconate dehydrogenase, decarboxylating"/>
    <property type="match status" value="1"/>
</dbReference>
<dbReference type="GO" id="GO:0009051">
    <property type="term" value="P:pentose-phosphate shunt, oxidative branch"/>
    <property type="evidence" value="ECO:0007669"/>
    <property type="project" value="UniProtKB-ARBA"/>
</dbReference>